<dbReference type="NCBIfam" id="TIGR01877">
    <property type="entry name" value="cas_cas6"/>
    <property type="match status" value="1"/>
</dbReference>
<comment type="caution">
    <text evidence="3">The sequence shown here is derived from an EMBL/GenBank/DDBJ whole genome shotgun (WGS) entry which is preliminary data.</text>
</comment>
<name>A0A9X3A968_9BACT</name>
<evidence type="ECO:0000259" key="2">
    <source>
        <dbReference type="Pfam" id="PF01881"/>
    </source>
</evidence>
<evidence type="ECO:0000313" key="3">
    <source>
        <dbReference type="EMBL" id="MCS4122277.1"/>
    </source>
</evidence>
<organism evidence="3 4">
    <name type="scientific">Salinibacter ruber</name>
    <dbReference type="NCBI Taxonomy" id="146919"/>
    <lineage>
        <taxon>Bacteria</taxon>
        <taxon>Pseudomonadati</taxon>
        <taxon>Rhodothermota</taxon>
        <taxon>Rhodothermia</taxon>
        <taxon>Rhodothermales</taxon>
        <taxon>Salinibacteraceae</taxon>
        <taxon>Salinibacter</taxon>
    </lineage>
</organism>
<sequence>MTFNPSLWDTTLFDTTLFDHMRLNLTLSPNTDPVPFDHLRRLTGTLHKWLGPDNDLHDGPSLYSIGWLKGGQGKNGALSFPDGARWRLSFWDSGAAKSLLDGILQDPSVFAGMRVTEAQQQATPSFSGGHRFEPDAPIVARRRRDDGSREYLIYDDERADESLTCTLRAKMRAAEIDIDPETVRVRFDRGYDGARTKLATIEKSGHAIKHRGSECPVIVEGPPAAARFAWNVGVGELTGSGFGALK</sequence>
<gene>
    <name evidence="3" type="ORF">GGP45_002637</name>
</gene>
<dbReference type="AlphaFoldDB" id="A0A9X3A968"/>
<dbReference type="InterPro" id="IPR049435">
    <property type="entry name" value="Cas_Cas6_C"/>
</dbReference>
<dbReference type="RefSeq" id="WP_259040258.1">
    <property type="nucleotide sequence ID" value="NZ_JANUAM010000009.1"/>
</dbReference>
<dbReference type="GO" id="GO:0016788">
    <property type="term" value="F:hydrolase activity, acting on ester bonds"/>
    <property type="evidence" value="ECO:0007669"/>
    <property type="project" value="InterPro"/>
</dbReference>
<proteinExistence type="predicted"/>
<dbReference type="Proteomes" id="UP001155144">
    <property type="component" value="Unassembled WGS sequence"/>
</dbReference>
<reference evidence="3" key="1">
    <citation type="submission" date="2022-08" db="EMBL/GenBank/DDBJ databases">
        <title>Genomic Encyclopedia of Type Strains, Phase V (KMG-V): Genome sequencing to study the core and pangenomes of soil and plant-associated prokaryotes.</title>
        <authorList>
            <person name="Whitman W."/>
        </authorList>
    </citation>
    <scope>NUCLEOTIDE SEQUENCE</scope>
    <source>
        <strain evidence="3">SP3026</strain>
    </source>
</reference>
<keyword evidence="1" id="KW-0051">Antiviral defense</keyword>
<accession>A0A9X3A968</accession>
<evidence type="ECO:0000313" key="4">
    <source>
        <dbReference type="Proteomes" id="UP001155144"/>
    </source>
</evidence>
<dbReference type="Gene3D" id="3.30.70.1900">
    <property type="match status" value="1"/>
</dbReference>
<dbReference type="Pfam" id="PF01881">
    <property type="entry name" value="Cas_Cas6_C"/>
    <property type="match status" value="1"/>
</dbReference>
<feature type="domain" description="CRISPR associated protein Cas6 C-terminal" evidence="2">
    <location>
        <begin position="132"/>
        <end position="245"/>
    </location>
</feature>
<dbReference type="InterPro" id="IPR010156">
    <property type="entry name" value="CRISPR-assoc_prot_Cas6"/>
</dbReference>
<protein>
    <submittedName>
        <fullName evidence="3">CRISPR-associated endoribonuclease Cas6</fullName>
    </submittedName>
</protein>
<dbReference type="CDD" id="cd21140">
    <property type="entry name" value="Cas6_I-like"/>
    <property type="match status" value="1"/>
</dbReference>
<dbReference type="EMBL" id="JANUBL010000005">
    <property type="protein sequence ID" value="MCS4122277.1"/>
    <property type="molecule type" value="Genomic_DNA"/>
</dbReference>
<evidence type="ECO:0000256" key="1">
    <source>
        <dbReference type="ARBA" id="ARBA00023118"/>
    </source>
</evidence>
<dbReference type="GO" id="GO:0051607">
    <property type="term" value="P:defense response to virus"/>
    <property type="evidence" value="ECO:0007669"/>
    <property type="project" value="UniProtKB-KW"/>
</dbReference>